<dbReference type="SMART" id="SM00028">
    <property type="entry name" value="TPR"/>
    <property type="match status" value="4"/>
</dbReference>
<sequence length="276" mass="30511">MDVRNGARTGALVALLPWAALLSSVVAISGCAGGPSPQAADTPAPFTESDEPEGRKRARIRTELATGYFEQGQTSVALDELKQAIAADPTYPDAYNLRGLIYLRMADNRQAEDSFRRAVALNPRDANTLHNLGWLQCQEKRWDESQRSFEQALASPIYRDRAKTLMTLGICQARAGRNAEGERNLARAWELEEGNPIVGYNLASMLFARGDAATAQNYIRRLNNSELANAETLWLGVKIENKLGDRVAARQLGEQLRKRFPQSREAGAYDRGAFNE</sequence>
<dbReference type="PROSITE" id="PS51257">
    <property type="entry name" value="PROKAR_LIPOPROTEIN"/>
    <property type="match status" value="1"/>
</dbReference>
<keyword evidence="4" id="KW-1185">Reference proteome</keyword>
<dbReference type="Proteomes" id="UP000617041">
    <property type="component" value="Unassembled WGS sequence"/>
</dbReference>
<protein>
    <submittedName>
        <fullName evidence="3">Type IV pilus biogenesis/stability protein PilW</fullName>
    </submittedName>
</protein>
<evidence type="ECO:0000256" key="1">
    <source>
        <dbReference type="PROSITE-ProRule" id="PRU00339"/>
    </source>
</evidence>
<dbReference type="Gene3D" id="1.25.40.10">
    <property type="entry name" value="Tetratricopeptide repeat domain"/>
    <property type="match status" value="1"/>
</dbReference>
<dbReference type="AlphaFoldDB" id="A0A934PZ49"/>
<dbReference type="SUPFAM" id="SSF48452">
    <property type="entry name" value="TPR-like"/>
    <property type="match status" value="1"/>
</dbReference>
<feature type="repeat" description="TPR" evidence="1">
    <location>
        <begin position="92"/>
        <end position="125"/>
    </location>
</feature>
<dbReference type="PANTHER" id="PTHR12558:SF13">
    <property type="entry name" value="CELL DIVISION CYCLE PROTEIN 27 HOMOLOG"/>
    <property type="match status" value="1"/>
</dbReference>
<dbReference type="InterPro" id="IPR019734">
    <property type="entry name" value="TPR_rpt"/>
</dbReference>
<dbReference type="PANTHER" id="PTHR12558">
    <property type="entry name" value="CELL DIVISION CYCLE 16,23,27"/>
    <property type="match status" value="1"/>
</dbReference>
<dbReference type="Pfam" id="PF13414">
    <property type="entry name" value="TPR_11"/>
    <property type="match status" value="1"/>
</dbReference>
<gene>
    <name evidence="3" type="primary">pilW</name>
    <name evidence="3" type="ORF">I8E28_11570</name>
</gene>
<name>A0A934PZ49_9BURK</name>
<dbReference type="PROSITE" id="PS50005">
    <property type="entry name" value="TPR"/>
    <property type="match status" value="2"/>
</dbReference>
<dbReference type="NCBIfam" id="TIGR02521">
    <property type="entry name" value="type_IV_pilW"/>
    <property type="match status" value="1"/>
</dbReference>
<evidence type="ECO:0000313" key="4">
    <source>
        <dbReference type="Proteomes" id="UP000617041"/>
    </source>
</evidence>
<dbReference type="RefSeq" id="WP_200788211.1">
    <property type="nucleotide sequence ID" value="NZ_JAEDAO010000001.1"/>
</dbReference>
<dbReference type="Pfam" id="PF13176">
    <property type="entry name" value="TPR_7"/>
    <property type="match status" value="1"/>
</dbReference>
<evidence type="ECO:0000256" key="2">
    <source>
        <dbReference type="SAM" id="MobiDB-lite"/>
    </source>
</evidence>
<comment type="caution">
    <text evidence="3">The sequence shown here is derived from an EMBL/GenBank/DDBJ whole genome shotgun (WGS) entry which is preliminary data.</text>
</comment>
<dbReference type="InterPro" id="IPR011990">
    <property type="entry name" value="TPR-like_helical_dom_sf"/>
</dbReference>
<feature type="region of interest" description="Disordered" evidence="2">
    <location>
        <begin position="34"/>
        <end position="56"/>
    </location>
</feature>
<dbReference type="EMBL" id="JAEDAO010000001">
    <property type="protein sequence ID" value="MBK0393230.1"/>
    <property type="molecule type" value="Genomic_DNA"/>
</dbReference>
<proteinExistence type="predicted"/>
<dbReference type="InterPro" id="IPR013360">
    <property type="entry name" value="Pilus_4_PilW"/>
</dbReference>
<organism evidence="3 4">
    <name type="scientific">Ramlibacter algicola</name>
    <dbReference type="NCBI Taxonomy" id="2795217"/>
    <lineage>
        <taxon>Bacteria</taxon>
        <taxon>Pseudomonadati</taxon>
        <taxon>Pseudomonadota</taxon>
        <taxon>Betaproteobacteria</taxon>
        <taxon>Burkholderiales</taxon>
        <taxon>Comamonadaceae</taxon>
        <taxon>Ramlibacter</taxon>
    </lineage>
</organism>
<feature type="repeat" description="TPR" evidence="1">
    <location>
        <begin position="58"/>
        <end position="91"/>
    </location>
</feature>
<accession>A0A934PZ49</accession>
<keyword evidence="1" id="KW-0802">TPR repeat</keyword>
<reference evidence="3" key="1">
    <citation type="submission" date="2020-12" db="EMBL/GenBank/DDBJ databases">
        <title>Ramlibacter sp. nov., isolated from a freshwater alga, Cryptomonas.</title>
        <authorList>
            <person name="Kim H.M."/>
            <person name="Jeon C.O."/>
        </authorList>
    </citation>
    <scope>NUCLEOTIDE SEQUENCE</scope>
    <source>
        <strain evidence="3">CrO1</strain>
    </source>
</reference>
<evidence type="ECO:0000313" key="3">
    <source>
        <dbReference type="EMBL" id="MBK0393230.1"/>
    </source>
</evidence>